<keyword evidence="5 6" id="KW-0449">Lipoprotein</keyword>
<protein>
    <recommendedName>
        <fullName evidence="6">Lipoprotein</fullName>
    </recommendedName>
</protein>
<comment type="caution">
    <text evidence="9">The sequence shown here is derived from an EMBL/GenBank/DDBJ whole genome shotgun (WGS) entry which is preliminary data.</text>
</comment>
<evidence type="ECO:0000256" key="4">
    <source>
        <dbReference type="ARBA" id="ARBA00023139"/>
    </source>
</evidence>
<feature type="chain" id="PRO_5039523487" description="Lipoprotein" evidence="8">
    <location>
        <begin position="17"/>
        <end position="268"/>
    </location>
</feature>
<reference evidence="9" key="1">
    <citation type="submission" date="2019-11" db="EMBL/GenBank/DDBJ databases">
        <authorList>
            <person name="Li J."/>
        </authorList>
    </citation>
    <scope>NUCLEOTIDE SEQUENCE</scope>
    <source>
        <strain evidence="9">B6B</strain>
    </source>
</reference>
<dbReference type="PANTHER" id="PTHR30429:SF1">
    <property type="entry name" value="D-METHIONINE-BINDING LIPOPROTEIN METQ-RELATED"/>
    <property type="match status" value="1"/>
</dbReference>
<evidence type="ECO:0000256" key="1">
    <source>
        <dbReference type="ARBA" id="ARBA00004635"/>
    </source>
</evidence>
<name>A0A6A8DGK9_9BACI</name>
<dbReference type="GO" id="GO:0016020">
    <property type="term" value="C:membrane"/>
    <property type="evidence" value="ECO:0007669"/>
    <property type="project" value="UniProtKB-SubCell"/>
</dbReference>
<dbReference type="OrthoDB" id="9812878at2"/>
<dbReference type="NCBIfam" id="TIGR00363">
    <property type="entry name" value="MetQ/NlpA family lipoprotein"/>
    <property type="match status" value="1"/>
</dbReference>
<sequence>MKKVLFLIASIIFVLAGCGGSEEASGQTADNQIKVGVTAGPHEDILNKVKEIAAEDGFEIEVVSFTDYVIPNQSLDEGDLDANIYQHEPFLDNFIDEKGVDLANIAPAVNFPMGIYSNELEDLSELEEGSKVGLPNHSTGEPRALVLFEAAGLITLKEGVGVEATIKDIDENPLNLEFVPLEASQIPRLLDEVTIAAINTNYAMESGRVPTEDSLYMEPKDSPWVNVIASRTENKDSADVQKLVEYYQTDEVKQFIETEFEGSVIPGW</sequence>
<dbReference type="Gene3D" id="3.40.190.10">
    <property type="entry name" value="Periplasmic binding protein-like II"/>
    <property type="match status" value="2"/>
</dbReference>
<dbReference type="EMBL" id="WJNG01000003">
    <property type="protein sequence ID" value="MRH42027.1"/>
    <property type="molecule type" value="Genomic_DNA"/>
</dbReference>
<gene>
    <name evidence="9" type="ORF">GH741_04975</name>
</gene>
<evidence type="ECO:0000256" key="3">
    <source>
        <dbReference type="ARBA" id="ARBA00023136"/>
    </source>
</evidence>
<proteinExistence type="inferred from homology"/>
<keyword evidence="2 8" id="KW-0732">Signal</keyword>
<evidence type="ECO:0000313" key="9">
    <source>
        <dbReference type="EMBL" id="MRH42027.1"/>
    </source>
</evidence>
<comment type="similarity">
    <text evidence="6">Belongs to the nlpA lipoprotein family.</text>
</comment>
<dbReference type="Proteomes" id="UP000799092">
    <property type="component" value="Unassembled WGS sequence"/>
</dbReference>
<evidence type="ECO:0000256" key="2">
    <source>
        <dbReference type="ARBA" id="ARBA00022729"/>
    </source>
</evidence>
<keyword evidence="3" id="KW-0472">Membrane</keyword>
<dbReference type="SUPFAM" id="SSF53850">
    <property type="entry name" value="Periplasmic binding protein-like II"/>
    <property type="match status" value="1"/>
</dbReference>
<accession>A0A6A8DGK9</accession>
<keyword evidence="10" id="KW-1185">Reference proteome</keyword>
<dbReference type="PIRSF" id="PIRSF002854">
    <property type="entry name" value="MetQ"/>
    <property type="match status" value="1"/>
</dbReference>
<evidence type="ECO:0000256" key="8">
    <source>
        <dbReference type="SAM" id="SignalP"/>
    </source>
</evidence>
<dbReference type="PANTHER" id="PTHR30429">
    <property type="entry name" value="D-METHIONINE-BINDING LIPOPROTEIN METQ"/>
    <property type="match status" value="1"/>
</dbReference>
<evidence type="ECO:0000313" key="10">
    <source>
        <dbReference type="Proteomes" id="UP000799092"/>
    </source>
</evidence>
<organism evidence="9 10">
    <name type="scientific">Aquibacillus halophilus</name>
    <dbReference type="NCBI Taxonomy" id="930132"/>
    <lineage>
        <taxon>Bacteria</taxon>
        <taxon>Bacillati</taxon>
        <taxon>Bacillota</taxon>
        <taxon>Bacilli</taxon>
        <taxon>Bacillales</taxon>
        <taxon>Bacillaceae</taxon>
        <taxon>Aquibacillus</taxon>
    </lineage>
</organism>
<dbReference type="RefSeq" id="WP_153735681.1">
    <property type="nucleotide sequence ID" value="NZ_WJNG01000003.1"/>
</dbReference>
<keyword evidence="4" id="KW-0564">Palmitate</keyword>
<dbReference type="InterPro" id="IPR004872">
    <property type="entry name" value="Lipoprotein_NlpA"/>
</dbReference>
<evidence type="ECO:0000256" key="5">
    <source>
        <dbReference type="ARBA" id="ARBA00023288"/>
    </source>
</evidence>
<feature type="lipid moiety-binding region" description="S-diacylglycerol cysteine" evidence="7">
    <location>
        <position position="18"/>
    </location>
</feature>
<comment type="subcellular location">
    <subcellularLocation>
        <location evidence="1">Membrane</location>
        <topology evidence="1">Lipid-anchor</topology>
    </subcellularLocation>
</comment>
<dbReference type="PROSITE" id="PS51257">
    <property type="entry name" value="PROKAR_LIPOPROTEIN"/>
    <property type="match status" value="1"/>
</dbReference>
<dbReference type="AlphaFoldDB" id="A0A6A8DGK9"/>
<evidence type="ECO:0000256" key="7">
    <source>
        <dbReference type="PIRSR" id="PIRSR002854-1"/>
    </source>
</evidence>
<dbReference type="Pfam" id="PF03180">
    <property type="entry name" value="Lipoprotein_9"/>
    <property type="match status" value="1"/>
</dbReference>
<feature type="signal peptide" evidence="8">
    <location>
        <begin position="1"/>
        <end position="16"/>
    </location>
</feature>
<evidence type="ECO:0000256" key="6">
    <source>
        <dbReference type="PIRNR" id="PIRNR002854"/>
    </source>
</evidence>